<accession>A0A336NCN8</accession>
<dbReference type="Pfam" id="PF04404">
    <property type="entry name" value="ERF"/>
    <property type="match status" value="1"/>
</dbReference>
<gene>
    <name evidence="3" type="ORF">NCTC12860_01351</name>
</gene>
<name>A0A336NCN8_BARGR</name>
<dbReference type="RefSeq" id="WP_114648018.1">
    <property type="nucleotide sequence ID" value="NZ_UFTD01000002.1"/>
</dbReference>
<reference evidence="3 4" key="1">
    <citation type="submission" date="2018-06" db="EMBL/GenBank/DDBJ databases">
        <authorList>
            <consortium name="Pathogen Informatics"/>
            <person name="Doyle S."/>
        </authorList>
    </citation>
    <scope>NUCLEOTIDE SEQUENCE [LARGE SCALE GENOMIC DNA]</scope>
    <source>
        <strain evidence="3 4">NCTC12860</strain>
    </source>
</reference>
<proteinExistence type="predicted"/>
<dbReference type="AlphaFoldDB" id="A0A336NCN8"/>
<dbReference type="EMBL" id="UFTD01000002">
    <property type="protein sequence ID" value="SSZ40205.1"/>
    <property type="molecule type" value="Genomic_DNA"/>
</dbReference>
<feature type="region of interest" description="Disordered" evidence="2">
    <location>
        <begin position="245"/>
        <end position="264"/>
    </location>
</feature>
<organism evidence="3 4">
    <name type="scientific">Bartonella grahamii</name>
    <dbReference type="NCBI Taxonomy" id="33045"/>
    <lineage>
        <taxon>Bacteria</taxon>
        <taxon>Pseudomonadati</taxon>
        <taxon>Pseudomonadota</taxon>
        <taxon>Alphaproteobacteria</taxon>
        <taxon>Hyphomicrobiales</taxon>
        <taxon>Bartonellaceae</taxon>
        <taxon>Bartonella</taxon>
    </lineage>
</organism>
<protein>
    <submittedName>
        <fullName evidence="3">ERF superfamily</fullName>
    </submittedName>
</protein>
<evidence type="ECO:0000256" key="1">
    <source>
        <dbReference type="SAM" id="Coils"/>
    </source>
</evidence>
<dbReference type="InterPro" id="IPR007499">
    <property type="entry name" value="ERF_bacteria_virus"/>
</dbReference>
<keyword evidence="1" id="KW-0175">Coiled coil</keyword>
<sequence length="264" mass="30287">MSEQNNNLIEIEKTHHLAVKQTAMERILNRALENDVDMDRLERLIALREKEIERQNYERFASDLSNMQIEYQKIQKNSTNTHTNSQYATLDQYIDAVKNTLAKHRFALFSRIKEQSSDNIIIEMTLTHPSGNKISTEGKFPYDTKGCKSNIQSVGSAITYARRYLLGMLLNVVSEDDDTDGNTPIKKAFPQQINEIRRLIVQTQAEEEKILAYVDVKKLDDMSEGQAQTVLHLLKKKQNKQKVETDSTIQDADIATPQEQQTAV</sequence>
<dbReference type="Proteomes" id="UP000253846">
    <property type="component" value="Unassembled WGS sequence"/>
</dbReference>
<evidence type="ECO:0000313" key="4">
    <source>
        <dbReference type="Proteomes" id="UP000253846"/>
    </source>
</evidence>
<evidence type="ECO:0000256" key="2">
    <source>
        <dbReference type="SAM" id="MobiDB-lite"/>
    </source>
</evidence>
<evidence type="ECO:0000313" key="3">
    <source>
        <dbReference type="EMBL" id="SSZ40205.1"/>
    </source>
</evidence>
<feature type="coiled-coil region" evidence="1">
    <location>
        <begin position="38"/>
        <end position="77"/>
    </location>
</feature>